<protein>
    <submittedName>
        <fullName evidence="1">Uncharacterized protein</fullName>
    </submittedName>
</protein>
<evidence type="ECO:0000313" key="1">
    <source>
        <dbReference type="EMBL" id="KAF3972477.1"/>
    </source>
</evidence>
<gene>
    <name evidence="1" type="ORF">CMV_004026</name>
</gene>
<name>A0A8J4VVY2_9ROSI</name>
<organism evidence="1 2">
    <name type="scientific">Castanea mollissima</name>
    <name type="common">Chinese chestnut</name>
    <dbReference type="NCBI Taxonomy" id="60419"/>
    <lineage>
        <taxon>Eukaryota</taxon>
        <taxon>Viridiplantae</taxon>
        <taxon>Streptophyta</taxon>
        <taxon>Embryophyta</taxon>
        <taxon>Tracheophyta</taxon>
        <taxon>Spermatophyta</taxon>
        <taxon>Magnoliopsida</taxon>
        <taxon>eudicotyledons</taxon>
        <taxon>Gunneridae</taxon>
        <taxon>Pentapetalae</taxon>
        <taxon>rosids</taxon>
        <taxon>fabids</taxon>
        <taxon>Fagales</taxon>
        <taxon>Fagaceae</taxon>
        <taxon>Castanea</taxon>
    </lineage>
</organism>
<accession>A0A8J4VVY2</accession>
<evidence type="ECO:0000313" key="2">
    <source>
        <dbReference type="Proteomes" id="UP000737018"/>
    </source>
</evidence>
<comment type="caution">
    <text evidence="1">The sequence shown here is derived from an EMBL/GenBank/DDBJ whole genome shotgun (WGS) entry which is preliminary data.</text>
</comment>
<sequence length="165" mass="18645">MLTSVTKPMGRQEGICTDTNYKKSPVVVQPLAEEGEDFQEENNVRGSGLDIEERIIVGRVSENRVPREDFEERIEEIDRELNKFNKDEISKSGFDKDIILEEDTSADHVTQLESDQIMHAEAIFPYEDHSRSLLSQKLSGQPRVNDADLVSVPITQNILGDITNA</sequence>
<dbReference type="Proteomes" id="UP000737018">
    <property type="component" value="Unassembled WGS sequence"/>
</dbReference>
<proteinExistence type="predicted"/>
<dbReference type="OrthoDB" id="10503217at2759"/>
<reference evidence="1" key="1">
    <citation type="submission" date="2020-03" db="EMBL/GenBank/DDBJ databases">
        <title>Castanea mollissima Vanexum genome sequencing.</title>
        <authorList>
            <person name="Staton M."/>
        </authorList>
    </citation>
    <scope>NUCLEOTIDE SEQUENCE</scope>
    <source>
        <tissue evidence="1">Leaf</tissue>
    </source>
</reference>
<dbReference type="EMBL" id="JRKL02000331">
    <property type="protein sequence ID" value="KAF3972477.1"/>
    <property type="molecule type" value="Genomic_DNA"/>
</dbReference>
<dbReference type="AlphaFoldDB" id="A0A8J4VVY2"/>
<keyword evidence="2" id="KW-1185">Reference proteome</keyword>